<accession>A0ABT4KNE8</accession>
<proteinExistence type="predicted"/>
<gene>
    <name evidence="2" type="ORF">O3W52_26900</name>
</gene>
<evidence type="ECO:0000313" key="3">
    <source>
        <dbReference type="Proteomes" id="UP001079430"/>
    </source>
</evidence>
<reference evidence="2" key="1">
    <citation type="submission" date="2022-10" db="EMBL/GenBank/DDBJ databases">
        <title>Whole genome sequencing of three plant growth promoting bacteria isolated from Vachellia tortilis subsp. raddiana in Morocco.</title>
        <authorList>
            <person name="Hnini M."/>
            <person name="Zouagui R."/>
            <person name="Zouagui H."/>
            <person name="Chemao Elfihri M.-W."/>
            <person name="Ibrahimi A."/>
            <person name="Sbabou L."/>
            <person name="Aurag J."/>
        </authorList>
    </citation>
    <scope>NUCLEOTIDE SEQUENCE</scope>
    <source>
        <strain evidence="2">LMR678</strain>
    </source>
</reference>
<evidence type="ECO:0000256" key="1">
    <source>
        <dbReference type="SAM" id="MobiDB-lite"/>
    </source>
</evidence>
<organism evidence="2 3">
    <name type="scientific">Sinorhizobium psoraleae</name>
    <dbReference type="NCBI Taxonomy" id="520838"/>
    <lineage>
        <taxon>Bacteria</taxon>
        <taxon>Pseudomonadati</taxon>
        <taxon>Pseudomonadota</taxon>
        <taxon>Alphaproteobacteria</taxon>
        <taxon>Hyphomicrobiales</taxon>
        <taxon>Rhizobiaceae</taxon>
        <taxon>Sinorhizobium/Ensifer group</taxon>
        <taxon>Sinorhizobium</taxon>
    </lineage>
</organism>
<dbReference type="RefSeq" id="WP_269285245.1">
    <property type="nucleotide sequence ID" value="NZ_JAPVOI010000005.1"/>
</dbReference>
<evidence type="ECO:0000313" key="2">
    <source>
        <dbReference type="EMBL" id="MCZ4093468.1"/>
    </source>
</evidence>
<dbReference type="EMBL" id="JAPVOI010000005">
    <property type="protein sequence ID" value="MCZ4093468.1"/>
    <property type="molecule type" value="Genomic_DNA"/>
</dbReference>
<keyword evidence="3" id="KW-1185">Reference proteome</keyword>
<comment type="caution">
    <text evidence="2">The sequence shown here is derived from an EMBL/GenBank/DDBJ whole genome shotgun (WGS) entry which is preliminary data.</text>
</comment>
<protein>
    <submittedName>
        <fullName evidence="2">Uncharacterized protein</fullName>
    </submittedName>
</protein>
<sequence>MVHMRPLSAEEYAVYRAIAQPAQTGRAAEKCGIATARVEAILHRFAAERLAVFMDGLWLGLAQESGLDAWTDAGLASEEPRKPAAASLSLTE</sequence>
<feature type="region of interest" description="Disordered" evidence="1">
    <location>
        <begin position="73"/>
        <end position="92"/>
    </location>
</feature>
<dbReference type="Proteomes" id="UP001079430">
    <property type="component" value="Unassembled WGS sequence"/>
</dbReference>
<name>A0ABT4KNE8_9HYPH</name>